<dbReference type="Proteomes" id="UP000182429">
    <property type="component" value="Unassembled WGS sequence"/>
</dbReference>
<feature type="transmembrane region" description="Helical" evidence="1">
    <location>
        <begin position="393"/>
        <end position="413"/>
    </location>
</feature>
<feature type="transmembrane region" description="Helical" evidence="1">
    <location>
        <begin position="463"/>
        <end position="479"/>
    </location>
</feature>
<feature type="transmembrane region" description="Helical" evidence="1">
    <location>
        <begin position="36"/>
        <end position="55"/>
    </location>
</feature>
<dbReference type="EMBL" id="FNNF01000027">
    <property type="protein sequence ID" value="SDW62074.1"/>
    <property type="molecule type" value="Genomic_DNA"/>
</dbReference>
<feature type="transmembrane region" description="Helical" evidence="1">
    <location>
        <begin position="330"/>
        <end position="349"/>
    </location>
</feature>
<dbReference type="eggNOG" id="ENOG502ZAGK">
    <property type="taxonomic scope" value="Bacteria"/>
</dbReference>
<gene>
    <name evidence="2" type="ORF">SAMN04487759_12710</name>
</gene>
<dbReference type="InterPro" id="IPR045723">
    <property type="entry name" value="DUF6077"/>
</dbReference>
<feature type="transmembrane region" description="Helical" evidence="1">
    <location>
        <begin position="61"/>
        <end position="80"/>
    </location>
</feature>
<keyword evidence="1" id="KW-1133">Transmembrane helix</keyword>
<evidence type="ECO:0000256" key="1">
    <source>
        <dbReference type="SAM" id="Phobius"/>
    </source>
</evidence>
<organism evidence="2 3">
    <name type="scientific">Kandleria vitulina</name>
    <dbReference type="NCBI Taxonomy" id="1630"/>
    <lineage>
        <taxon>Bacteria</taxon>
        <taxon>Bacillati</taxon>
        <taxon>Bacillota</taxon>
        <taxon>Erysipelotrichia</taxon>
        <taxon>Erysipelotrichales</taxon>
        <taxon>Coprobacillaceae</taxon>
        <taxon>Kandleria</taxon>
    </lineage>
</organism>
<sequence length="654" mass="75829">MEYLKGIIYVIIYLVIPFLVGTAYTKQKSAPSRTIAGYIIYTIITGIIGVVVQMFKLNWNIYYWFVIILDILLIGSSIYFIRKKEIDLFEGSFKTFIKRYWFLIFVAMIAITMVTFQNAQLWSNNESDDSYYLNKIATLPYETDSFNINVRTGLHATSPMFGMRIFNTFELESSVYCYLFKMIPTLFARCFLSFNHYFILVCTLYTFAEKIFEKAGKSVNKNTLQYIGVVLVMYCFDTNVLATHGILELRDGWMIHTGMFFGSLVVKTCGFIWLLLPLLNEKRSYLMKAIQFGLILFALVNKSTTVLPIAAVVLMSYGLKELYVKDKKHFMCALFIIMLIGVIVKNDGARFLPKFESEGGTWDYFADNMASIVIVPFICSIIWLTYKYRNIKFIKDLSMMFLGFFVLCGLDPFNNIFELVSNYSFVVGRTNASLTMLIVAYGSTLLGFEYANRKHSVVRLRPVLFAFIAVILSCTSIYAKEGSLHNIKREMRTFYHNRYFVTTEVKELGEALNVMNKEKGEIIAFVPERLPTSMDTRIVVGKHRNYLLDMQVAGAVRQFAPNIISLVPYWRFGGTDDPRFEKYNGKAEKAYVKFFWNPTEDTYKAFSKEIKKWPVNTIITFKPACNPYIERMGYKCYKKIDGVYKDFYIYYKSN</sequence>
<evidence type="ECO:0008006" key="4">
    <source>
        <dbReference type="Google" id="ProtNLM"/>
    </source>
</evidence>
<name>A0A1H2V2D5_9FIRM</name>
<dbReference type="Pfam" id="PF19554">
    <property type="entry name" value="DUF6077"/>
    <property type="match status" value="1"/>
</dbReference>
<dbReference type="AlphaFoldDB" id="A0A1H2V2D5"/>
<feature type="transmembrane region" description="Helical" evidence="1">
    <location>
        <begin position="369"/>
        <end position="386"/>
    </location>
</feature>
<protein>
    <recommendedName>
        <fullName evidence="4">Glycosyltransferase RgtA/B/C/D-like domain-containing protein</fullName>
    </recommendedName>
</protein>
<evidence type="ECO:0000313" key="2">
    <source>
        <dbReference type="EMBL" id="SDW62074.1"/>
    </source>
</evidence>
<feature type="transmembrane region" description="Helical" evidence="1">
    <location>
        <begin position="6"/>
        <end position="24"/>
    </location>
</feature>
<feature type="transmembrane region" description="Helical" evidence="1">
    <location>
        <begin position="433"/>
        <end position="451"/>
    </location>
</feature>
<evidence type="ECO:0000313" key="3">
    <source>
        <dbReference type="Proteomes" id="UP000182429"/>
    </source>
</evidence>
<feature type="transmembrane region" description="Helical" evidence="1">
    <location>
        <begin position="226"/>
        <end position="247"/>
    </location>
</feature>
<accession>A0A1H2V2D5</accession>
<feature type="transmembrane region" description="Helical" evidence="1">
    <location>
        <begin position="306"/>
        <end position="323"/>
    </location>
</feature>
<feature type="transmembrane region" description="Helical" evidence="1">
    <location>
        <begin position="186"/>
        <end position="205"/>
    </location>
</feature>
<dbReference type="OrthoDB" id="1641997at2"/>
<feature type="transmembrane region" description="Helical" evidence="1">
    <location>
        <begin position="253"/>
        <end position="276"/>
    </location>
</feature>
<feature type="transmembrane region" description="Helical" evidence="1">
    <location>
        <begin position="100"/>
        <end position="119"/>
    </location>
</feature>
<dbReference type="RefSeq" id="WP_074686842.1">
    <property type="nucleotide sequence ID" value="NZ_FNNF01000027.1"/>
</dbReference>
<keyword evidence="1" id="KW-0812">Transmembrane</keyword>
<reference evidence="2 3" key="1">
    <citation type="submission" date="2016-10" db="EMBL/GenBank/DDBJ databases">
        <authorList>
            <person name="de Groot N.N."/>
        </authorList>
    </citation>
    <scope>NUCLEOTIDE SEQUENCE [LARGE SCALE GENOMIC DNA]</scope>
    <source>
        <strain evidence="2 3">S3b</strain>
    </source>
</reference>
<keyword evidence="1" id="KW-0472">Membrane</keyword>
<proteinExistence type="predicted"/>